<evidence type="ECO:0000256" key="1">
    <source>
        <dbReference type="SAM" id="MobiDB-lite"/>
    </source>
</evidence>
<dbReference type="Proteomes" id="UP000794436">
    <property type="component" value="Unassembled WGS sequence"/>
</dbReference>
<gene>
    <name evidence="3" type="ORF">Poli38472_004769</name>
</gene>
<name>A0A8K1FDR6_PYTOL</name>
<protein>
    <submittedName>
        <fullName evidence="3">Uncharacterized protein</fullName>
    </submittedName>
</protein>
<dbReference type="SUPFAM" id="SSF52058">
    <property type="entry name" value="L domain-like"/>
    <property type="match status" value="1"/>
</dbReference>
<feature type="transmembrane region" description="Helical" evidence="2">
    <location>
        <begin position="214"/>
        <end position="238"/>
    </location>
</feature>
<feature type="transmembrane region" description="Helical" evidence="2">
    <location>
        <begin position="108"/>
        <end position="131"/>
    </location>
</feature>
<feature type="transmembrane region" description="Helical" evidence="2">
    <location>
        <begin position="62"/>
        <end position="88"/>
    </location>
</feature>
<reference evidence="3" key="1">
    <citation type="submission" date="2019-03" db="EMBL/GenBank/DDBJ databases">
        <title>Long read genome sequence of the mycoparasitic Pythium oligandrum ATCC 38472 isolated from sugarbeet rhizosphere.</title>
        <authorList>
            <person name="Gaulin E."/>
        </authorList>
    </citation>
    <scope>NUCLEOTIDE SEQUENCE</scope>
    <source>
        <strain evidence="3">ATCC 38472_TT</strain>
    </source>
</reference>
<dbReference type="AlphaFoldDB" id="A0A8K1FDR6"/>
<keyword evidence="2" id="KW-0812">Transmembrane</keyword>
<sequence length="743" mass="84906">MKDGPSTQSTLVLKSSLRRAWSAQVLPHRPAEPPSQPERPVPNADQGTNDVKLELAPPLYRFVWCGVALVCFLNAVFVTTITAVYYFSLTIREGYLLEWIGLLPLNEITIVLGLYAFTALYFWEIFFRLLYHSLRRRRLTFVPYETLSERIARHQKPSRWIPRVWHRLRLWWLSLHAPGGTFEVTERGFEVFYLGREIMEIVTQTYQAYKCSTLISYVWINTLSVGTLVVNCWLSPIIHVSTDGNLALQRFLYLCSDVVLDCVSTVFVPMFIFISVIFVVLFDGGQTGGDTEYAFDVPYGDVFIMDIIHGVQQTLTVTWLDVFTKMLPFLSMATCLNHLMKLVHRQHCQDLKTNQVAAIAVVKRTSHDSSTNSNRLTLQAPHVRSKWVSFCCSVRRYPTVRSILSVRWIYFFFFIWGVLILAVHLHAQYTSGNAPAWVKHGCKSASRPWLVRRFSCKILEINCYHRGLTGSAGEIDAVLQQFNPSGLSSLIISHCPHLHIPARIQSFPVLSALEIANATLLEWGNDVVVSHSTMPNLQMVALVRVNMTELPEAILSADLPYRFRDMTICASNLTMLPPDLSVKWHRLFNLFLERTHVDNILPALRNSQMMRLSLMGNRIHDIPDDLFEQSRFNMLSIAKNPITKWPKTIGRLDDLTMLLMDYTEISELPLWLLEEGQRRVGTGIIITVSAGGSPYCRIKQLASPSTFKLIDESLPGLKVVCREKREEEFEAYPLSFSLTNRPL</sequence>
<evidence type="ECO:0000313" key="4">
    <source>
        <dbReference type="Proteomes" id="UP000794436"/>
    </source>
</evidence>
<feature type="region of interest" description="Disordered" evidence="1">
    <location>
        <begin position="27"/>
        <end position="47"/>
    </location>
</feature>
<dbReference type="InterPro" id="IPR032675">
    <property type="entry name" value="LRR_dom_sf"/>
</dbReference>
<keyword evidence="2" id="KW-1133">Transmembrane helix</keyword>
<keyword evidence="4" id="KW-1185">Reference proteome</keyword>
<keyword evidence="2" id="KW-0472">Membrane</keyword>
<dbReference type="Gene3D" id="3.80.10.10">
    <property type="entry name" value="Ribonuclease Inhibitor"/>
    <property type="match status" value="1"/>
</dbReference>
<dbReference type="EMBL" id="SPLM01000109">
    <property type="protein sequence ID" value="TMW59700.1"/>
    <property type="molecule type" value="Genomic_DNA"/>
</dbReference>
<evidence type="ECO:0000313" key="3">
    <source>
        <dbReference type="EMBL" id="TMW59700.1"/>
    </source>
</evidence>
<dbReference type="OrthoDB" id="90188at2759"/>
<proteinExistence type="predicted"/>
<comment type="caution">
    <text evidence="3">The sequence shown here is derived from an EMBL/GenBank/DDBJ whole genome shotgun (WGS) entry which is preliminary data.</text>
</comment>
<feature type="transmembrane region" description="Helical" evidence="2">
    <location>
        <begin position="258"/>
        <end position="282"/>
    </location>
</feature>
<accession>A0A8K1FDR6</accession>
<organism evidence="3 4">
    <name type="scientific">Pythium oligandrum</name>
    <name type="common">Mycoparasitic fungus</name>
    <dbReference type="NCBI Taxonomy" id="41045"/>
    <lineage>
        <taxon>Eukaryota</taxon>
        <taxon>Sar</taxon>
        <taxon>Stramenopiles</taxon>
        <taxon>Oomycota</taxon>
        <taxon>Peronosporomycetes</taxon>
        <taxon>Pythiales</taxon>
        <taxon>Pythiaceae</taxon>
        <taxon>Pythium</taxon>
    </lineage>
</organism>
<evidence type="ECO:0000256" key="2">
    <source>
        <dbReference type="SAM" id="Phobius"/>
    </source>
</evidence>
<feature type="transmembrane region" description="Helical" evidence="2">
    <location>
        <begin position="408"/>
        <end position="427"/>
    </location>
</feature>